<dbReference type="Gene3D" id="3.30.40.10">
    <property type="entry name" value="Zinc/RING finger domain, C3HC4 (zinc finger)"/>
    <property type="match status" value="1"/>
</dbReference>
<sequence length="874" mass="95960">MLKMRLGWYAGASTALAGTVVLSAFYQRANFYSAMVYLAQSNFCLLVLVNFSLLLYSSFVYGLTRVFFGPLRAVEVEQLTERAWFAITETCLAMTIFREEIGAWFLVMFAALVTGKVWGWIGDGRVEVLEQQPPANPRLFHLRLSVSLSLSFIYDIYILRYAINTVIQQARPNMMVMFLFEFAVLATCSWRTGARYALSLTEQNIQEAQKRKRLAERRAEVREEREAIIRRRQAAQAAGEEVPDNQEPLPHEDDVDEMDIEVPGWSAKGEWVLWLDLLSDMIKLGIYVAFFFMLLTFYGLPIHIMRDLFMTSRDFIKRLGALLRYRKAIQEMNRFPDATEQELSREDTCIICREEMQPWAPDNNPGAIDRIRPKKLPCGHILHLGCLKSWLERQQVCPTCRSPVTGGDAVRAAQQRAAGLRIDIGGARPAGQQQPPANGGDPAAQGQQDGAGANQQRPGGPRIFNLGPIRFGFGANNQQVQELAQRFGMPQGLNNQGIAPPVPPVATPAATPQPGAPTPTQPLTGDNLQNIGTLLQQVDQMVQREVQSLQIAQQELQTIHLLNAELHRLRQRQQNQDQAQPGQTQPVAPPNFFQMPQPPTITQFYQQMPPQGALGHPPGFPTFPTAPPRIQSPLMARHGASSNATPIPAGSAELPEGVTIPPGWSLLPLQRLDGSPISTQPSPQTGPQTSNAESISVVQPTSTTAQQPSTESRGNETQPAEATPQVAPTEEQPAARAMPMAQFTRTVEPPTVIAPSPRMPNWGGSAQLFGGNSRLEQGEPSSQAEIMAEASLDRTAAVEPTSPLSSGAEAKTAASQQGESSESSDQDDSPDATAATGKTATVEDADGEGADEDEDEDEDENEDEDEDDSEKERI</sequence>
<evidence type="ECO:0000256" key="3">
    <source>
        <dbReference type="ARBA" id="ARBA00004906"/>
    </source>
</evidence>
<feature type="transmembrane region" description="Helical" evidence="17">
    <location>
        <begin position="141"/>
        <end position="163"/>
    </location>
</feature>
<name>A0ABR1HGM8_9HYPO</name>
<comment type="catalytic activity">
    <reaction evidence="1">
        <text>S-ubiquitinyl-[E2 ubiquitin-conjugating enzyme]-L-cysteine + [acceptor protein]-L-lysine = [E2 ubiquitin-conjugating enzyme]-L-cysteine + N(6)-ubiquitinyl-[acceptor protein]-L-lysine.</text>
        <dbReference type="EC" id="2.3.2.27"/>
    </reaction>
</comment>
<gene>
    <name evidence="19" type="primary">HRD1</name>
    <name evidence="19" type="ORF">QQX98_003008</name>
</gene>
<feature type="transmembrane region" description="Helical" evidence="17">
    <location>
        <begin position="284"/>
        <end position="304"/>
    </location>
</feature>
<keyword evidence="20" id="KW-1185">Reference proteome</keyword>
<dbReference type="InterPro" id="IPR058051">
    <property type="entry name" value="Znf_RING_synoviolin"/>
</dbReference>
<feature type="region of interest" description="Disordered" evidence="16">
    <location>
        <begin position="491"/>
        <end position="525"/>
    </location>
</feature>
<dbReference type="PANTHER" id="PTHR22763:SF184">
    <property type="entry name" value="E3 UBIQUITIN-PROTEIN LIGASE SYNOVIOLIN"/>
    <property type="match status" value="1"/>
</dbReference>
<dbReference type="InterPro" id="IPR024766">
    <property type="entry name" value="Znf_RING_H2"/>
</dbReference>
<keyword evidence="14 17" id="KW-0472">Membrane</keyword>
<evidence type="ECO:0000256" key="9">
    <source>
        <dbReference type="ARBA" id="ARBA00022771"/>
    </source>
</evidence>
<feature type="compositionally biased region" description="Low complexity" evidence="16">
    <location>
        <begin position="572"/>
        <end position="585"/>
    </location>
</feature>
<dbReference type="SMART" id="SM00184">
    <property type="entry name" value="RING"/>
    <property type="match status" value="1"/>
</dbReference>
<feature type="compositionally biased region" description="Pro residues" evidence="16">
    <location>
        <begin position="618"/>
        <end position="627"/>
    </location>
</feature>
<evidence type="ECO:0000313" key="20">
    <source>
        <dbReference type="Proteomes" id="UP001498476"/>
    </source>
</evidence>
<evidence type="ECO:0000256" key="14">
    <source>
        <dbReference type="ARBA" id="ARBA00023136"/>
    </source>
</evidence>
<dbReference type="SUPFAM" id="SSF57850">
    <property type="entry name" value="RING/U-box"/>
    <property type="match status" value="1"/>
</dbReference>
<dbReference type="EMBL" id="JAZAVJ010000033">
    <property type="protein sequence ID" value="KAK7420002.1"/>
    <property type="molecule type" value="Genomic_DNA"/>
</dbReference>
<keyword evidence="6 19" id="KW-0808">Transferase</keyword>
<dbReference type="Pfam" id="PF25563">
    <property type="entry name" value="TPR_SYVN1_N"/>
    <property type="match status" value="1"/>
</dbReference>
<evidence type="ECO:0000259" key="18">
    <source>
        <dbReference type="PROSITE" id="PS50089"/>
    </source>
</evidence>
<keyword evidence="8" id="KW-0479">Metal-binding</keyword>
<feature type="compositionally biased region" description="Polar residues" evidence="16">
    <location>
        <begin position="676"/>
        <end position="694"/>
    </location>
</feature>
<evidence type="ECO:0000256" key="1">
    <source>
        <dbReference type="ARBA" id="ARBA00000900"/>
    </source>
</evidence>
<dbReference type="PANTHER" id="PTHR22763">
    <property type="entry name" value="RING ZINC FINGER PROTEIN"/>
    <property type="match status" value="1"/>
</dbReference>
<dbReference type="Pfam" id="PF12678">
    <property type="entry name" value="zf-rbx1"/>
    <property type="match status" value="1"/>
</dbReference>
<feature type="region of interest" description="Disordered" evidence="16">
    <location>
        <begin position="234"/>
        <end position="253"/>
    </location>
</feature>
<evidence type="ECO:0000256" key="5">
    <source>
        <dbReference type="ARBA" id="ARBA00012483"/>
    </source>
</evidence>
<keyword evidence="12" id="KW-0862">Zinc</keyword>
<evidence type="ECO:0000256" key="11">
    <source>
        <dbReference type="ARBA" id="ARBA00022824"/>
    </source>
</evidence>
<dbReference type="PROSITE" id="PS50089">
    <property type="entry name" value="ZF_RING_2"/>
    <property type="match status" value="1"/>
</dbReference>
<evidence type="ECO:0000256" key="15">
    <source>
        <dbReference type="PROSITE-ProRule" id="PRU00175"/>
    </source>
</evidence>
<evidence type="ECO:0000256" key="7">
    <source>
        <dbReference type="ARBA" id="ARBA00022692"/>
    </source>
</evidence>
<dbReference type="InterPro" id="IPR013083">
    <property type="entry name" value="Znf_RING/FYVE/PHD"/>
</dbReference>
<keyword evidence="9 15" id="KW-0863">Zinc-finger</keyword>
<feature type="domain" description="RING-type" evidence="18">
    <location>
        <begin position="349"/>
        <end position="401"/>
    </location>
</feature>
<dbReference type="CDD" id="cd16479">
    <property type="entry name" value="RING-H2_synoviolin"/>
    <property type="match status" value="1"/>
</dbReference>
<dbReference type="InterPro" id="IPR050731">
    <property type="entry name" value="HRD1_E3_ubiq-ligases"/>
</dbReference>
<feature type="compositionally biased region" description="Polar residues" evidence="16">
    <location>
        <begin position="600"/>
        <end position="609"/>
    </location>
</feature>
<accession>A0ABR1HGM8</accession>
<evidence type="ECO:0000256" key="8">
    <source>
        <dbReference type="ARBA" id="ARBA00022723"/>
    </source>
</evidence>
<dbReference type="InterPro" id="IPR057992">
    <property type="entry name" value="TPR_SYVN1_N"/>
</dbReference>
<comment type="similarity">
    <text evidence="4">Belongs to the HRD1 family.</text>
</comment>
<evidence type="ECO:0000256" key="17">
    <source>
        <dbReference type="SAM" id="Phobius"/>
    </source>
</evidence>
<comment type="subcellular location">
    <subcellularLocation>
        <location evidence="2">Endoplasmic reticulum membrane</location>
        <topology evidence="2">Multi-pass membrane protein</topology>
    </subcellularLocation>
</comment>
<feature type="compositionally biased region" description="Low complexity" evidence="16">
    <location>
        <begin position="696"/>
        <end position="710"/>
    </location>
</feature>
<proteinExistence type="inferred from homology"/>
<evidence type="ECO:0000256" key="12">
    <source>
        <dbReference type="ARBA" id="ARBA00022833"/>
    </source>
</evidence>
<feature type="region of interest" description="Disordered" evidence="16">
    <location>
        <begin position="570"/>
        <end position="736"/>
    </location>
</feature>
<protein>
    <recommendedName>
        <fullName evidence="5">RING-type E3 ubiquitin transferase</fullName>
        <ecNumber evidence="5">2.3.2.27</ecNumber>
    </recommendedName>
</protein>
<evidence type="ECO:0000256" key="4">
    <source>
        <dbReference type="ARBA" id="ARBA00010089"/>
    </source>
</evidence>
<dbReference type="Proteomes" id="UP001498476">
    <property type="component" value="Unassembled WGS sequence"/>
</dbReference>
<evidence type="ECO:0000256" key="6">
    <source>
        <dbReference type="ARBA" id="ARBA00022679"/>
    </source>
</evidence>
<dbReference type="InterPro" id="IPR001841">
    <property type="entry name" value="Znf_RING"/>
</dbReference>
<reference evidence="19 20" key="1">
    <citation type="journal article" date="2025" name="Microbiol. Resour. Announc.">
        <title>Draft genome sequences for Neonectria magnoliae and Neonectria punicea, canker pathogens of Liriodendron tulipifera and Acer saccharum in West Virginia.</title>
        <authorList>
            <person name="Petronek H.M."/>
            <person name="Kasson M.T."/>
            <person name="Metheny A.M."/>
            <person name="Stauder C.M."/>
            <person name="Lovett B."/>
            <person name="Lynch S.C."/>
            <person name="Garnas J.R."/>
            <person name="Kasson L.R."/>
            <person name="Stajich J.E."/>
        </authorList>
    </citation>
    <scope>NUCLEOTIDE SEQUENCE [LARGE SCALE GENOMIC DNA]</scope>
    <source>
        <strain evidence="19 20">NRRL 64653</strain>
    </source>
</reference>
<evidence type="ECO:0000256" key="10">
    <source>
        <dbReference type="ARBA" id="ARBA00022786"/>
    </source>
</evidence>
<evidence type="ECO:0000256" key="16">
    <source>
        <dbReference type="SAM" id="MobiDB-lite"/>
    </source>
</evidence>
<feature type="transmembrane region" description="Helical" evidence="17">
    <location>
        <begin position="39"/>
        <end position="63"/>
    </location>
</feature>
<organism evidence="19 20">
    <name type="scientific">Neonectria punicea</name>
    <dbReference type="NCBI Taxonomy" id="979145"/>
    <lineage>
        <taxon>Eukaryota</taxon>
        <taxon>Fungi</taxon>
        <taxon>Dikarya</taxon>
        <taxon>Ascomycota</taxon>
        <taxon>Pezizomycotina</taxon>
        <taxon>Sordariomycetes</taxon>
        <taxon>Hypocreomycetidae</taxon>
        <taxon>Hypocreales</taxon>
        <taxon>Nectriaceae</taxon>
        <taxon>Neonectria</taxon>
    </lineage>
</organism>
<keyword evidence="19" id="KW-0012">Acyltransferase</keyword>
<keyword evidence="13 17" id="KW-1133">Transmembrane helix</keyword>
<keyword evidence="7 17" id="KW-0812">Transmembrane</keyword>
<dbReference type="GO" id="GO:0061630">
    <property type="term" value="F:ubiquitin protein ligase activity"/>
    <property type="evidence" value="ECO:0007669"/>
    <property type="project" value="UniProtKB-EC"/>
</dbReference>
<feature type="compositionally biased region" description="Polar residues" evidence="16">
    <location>
        <begin position="711"/>
        <end position="720"/>
    </location>
</feature>
<keyword evidence="11" id="KW-0256">Endoplasmic reticulum</keyword>
<comment type="caution">
    <text evidence="19">The sequence shown here is derived from an EMBL/GenBank/DDBJ whole genome shotgun (WGS) entry which is preliminary data.</text>
</comment>
<feature type="compositionally biased region" description="Low complexity" evidence="16">
    <location>
        <begin position="426"/>
        <end position="457"/>
    </location>
</feature>
<keyword evidence="10" id="KW-0833">Ubl conjugation pathway</keyword>
<feature type="region of interest" description="Disordered" evidence="16">
    <location>
        <begin position="426"/>
        <end position="468"/>
    </location>
</feature>
<dbReference type="EC" id="2.3.2.27" evidence="5"/>
<evidence type="ECO:0000256" key="13">
    <source>
        <dbReference type="ARBA" id="ARBA00022989"/>
    </source>
</evidence>
<evidence type="ECO:0000256" key="2">
    <source>
        <dbReference type="ARBA" id="ARBA00004477"/>
    </source>
</evidence>
<evidence type="ECO:0000313" key="19">
    <source>
        <dbReference type="EMBL" id="KAK7420002.1"/>
    </source>
</evidence>
<comment type="pathway">
    <text evidence="3">Protein modification; protein ubiquitination.</text>
</comment>
<feature type="transmembrane region" description="Helical" evidence="17">
    <location>
        <begin position="101"/>
        <end position="121"/>
    </location>
</feature>
<feature type="compositionally biased region" description="Acidic residues" evidence="16">
    <location>
        <begin position="843"/>
        <end position="874"/>
    </location>
</feature>
<feature type="region of interest" description="Disordered" evidence="16">
    <location>
        <begin position="749"/>
        <end position="874"/>
    </location>
</feature>